<evidence type="ECO:0000256" key="3">
    <source>
        <dbReference type="SAM" id="MobiDB-lite"/>
    </source>
</evidence>
<feature type="region of interest" description="Disordered" evidence="3">
    <location>
        <begin position="42"/>
        <end position="66"/>
    </location>
</feature>
<feature type="region of interest" description="Disordered" evidence="3">
    <location>
        <begin position="119"/>
        <end position="138"/>
    </location>
</feature>
<evidence type="ECO:0000313" key="5">
    <source>
        <dbReference type="EMBL" id="CAD8683149.1"/>
    </source>
</evidence>
<dbReference type="Pfam" id="PF02037">
    <property type="entry name" value="SAP"/>
    <property type="match status" value="1"/>
</dbReference>
<dbReference type="EMBL" id="HBFB01019691">
    <property type="protein sequence ID" value="CAD8683149.1"/>
    <property type="molecule type" value="Transcribed_RNA"/>
</dbReference>
<evidence type="ECO:0000259" key="4">
    <source>
        <dbReference type="PROSITE" id="PS50800"/>
    </source>
</evidence>
<feature type="region of interest" description="Disordered" evidence="3">
    <location>
        <begin position="158"/>
        <end position="181"/>
    </location>
</feature>
<dbReference type="Gene3D" id="1.10.720.30">
    <property type="entry name" value="SAP domain"/>
    <property type="match status" value="1"/>
</dbReference>
<reference evidence="5" key="1">
    <citation type="submission" date="2021-01" db="EMBL/GenBank/DDBJ databases">
        <authorList>
            <person name="Corre E."/>
            <person name="Pelletier E."/>
            <person name="Niang G."/>
            <person name="Scheremetjew M."/>
            <person name="Finn R."/>
            <person name="Kale V."/>
            <person name="Holt S."/>
            <person name="Cochrane G."/>
            <person name="Meng A."/>
            <person name="Brown T."/>
            <person name="Cohen L."/>
        </authorList>
    </citation>
    <scope>NUCLEOTIDE SEQUENCE</scope>
    <source>
        <strain evidence="5">SAG 11-49</strain>
    </source>
</reference>
<dbReference type="GO" id="GO:0016973">
    <property type="term" value="P:poly(A)+ mRNA export from nucleus"/>
    <property type="evidence" value="ECO:0007669"/>
    <property type="project" value="TreeGrafter"/>
</dbReference>
<dbReference type="Pfam" id="PF18592">
    <property type="entry name" value="Tho1_MOS11_C"/>
    <property type="match status" value="1"/>
</dbReference>
<dbReference type="GO" id="GO:0005634">
    <property type="term" value="C:nucleus"/>
    <property type="evidence" value="ECO:0007669"/>
    <property type="project" value="TreeGrafter"/>
</dbReference>
<evidence type="ECO:0000256" key="2">
    <source>
        <dbReference type="ARBA" id="ARBA00046328"/>
    </source>
</evidence>
<dbReference type="InterPro" id="IPR040746">
    <property type="entry name" value="THO1_MOS11_C"/>
</dbReference>
<dbReference type="PANTHER" id="PTHR46551">
    <property type="entry name" value="SAP DOMAIN-CONTAINING RIBONUCLEOPROTEIN"/>
    <property type="match status" value="1"/>
</dbReference>
<dbReference type="SMART" id="SM00513">
    <property type="entry name" value="SAP"/>
    <property type="match status" value="1"/>
</dbReference>
<dbReference type="InterPro" id="IPR052240">
    <property type="entry name" value="SAP_domain_ribonucleoprotein"/>
</dbReference>
<gene>
    <name evidence="5" type="ORF">CLEI1391_LOCUS11068</name>
</gene>
<feature type="compositionally biased region" description="Low complexity" evidence="3">
    <location>
        <begin position="42"/>
        <end position="61"/>
    </location>
</feature>
<protein>
    <recommendedName>
        <fullName evidence="4">SAP domain-containing protein</fullName>
    </recommendedName>
</protein>
<dbReference type="PANTHER" id="PTHR46551:SF1">
    <property type="entry name" value="SAP DOMAIN-CONTAINING RIBONUCLEOPROTEIN"/>
    <property type="match status" value="1"/>
</dbReference>
<dbReference type="SUPFAM" id="SSF68906">
    <property type="entry name" value="SAP domain"/>
    <property type="match status" value="1"/>
</dbReference>
<comment type="similarity">
    <text evidence="2">Belongs to the SAP domain-containing ribonucleoprotein family.</text>
</comment>
<accession>A0A7S0WU63</accession>
<sequence length="244" mass="26200">MTSKEELAKLTVADLKAKLKEKSLPILGKKDELVERLFNAQQEAGAPAAEAPAPAAEAPAPVTADNGDASHALAAVEAAAAASSAAAAAADSGKHAKIVFTEDAAKAAPDIKKIQVVKPAAEEEEAKPAPANFEDKVKQRAEKFKDPDLEKIKARAERFGTSHPDLEKEKARKRAERFGTFHPELDDAKKKARAERFGVVDPVQKAAARAERFKPLEKTTGSTLGITQDEFEARKKARAERFNS</sequence>
<dbReference type="InterPro" id="IPR036361">
    <property type="entry name" value="SAP_dom_sf"/>
</dbReference>
<evidence type="ECO:0000256" key="1">
    <source>
        <dbReference type="ARBA" id="ARBA00022553"/>
    </source>
</evidence>
<dbReference type="PROSITE" id="PS50800">
    <property type="entry name" value="SAP"/>
    <property type="match status" value="1"/>
</dbReference>
<dbReference type="AlphaFoldDB" id="A0A7S0WU63"/>
<name>A0A7S0WU63_9CHLO</name>
<keyword evidence="1" id="KW-0597">Phosphoprotein</keyword>
<proteinExistence type="inferred from homology"/>
<dbReference type="InterPro" id="IPR003034">
    <property type="entry name" value="SAP_dom"/>
</dbReference>
<feature type="domain" description="SAP" evidence="4">
    <location>
        <begin position="7"/>
        <end position="41"/>
    </location>
</feature>
<organism evidence="5">
    <name type="scientific">Chlamydomonas leiostraca</name>
    <dbReference type="NCBI Taxonomy" id="1034604"/>
    <lineage>
        <taxon>Eukaryota</taxon>
        <taxon>Viridiplantae</taxon>
        <taxon>Chlorophyta</taxon>
        <taxon>core chlorophytes</taxon>
        <taxon>Chlorophyceae</taxon>
        <taxon>CS clade</taxon>
        <taxon>Chlamydomonadales</taxon>
        <taxon>Chlamydomonadaceae</taxon>
        <taxon>Chlamydomonas</taxon>
    </lineage>
</organism>